<evidence type="ECO:0000256" key="3">
    <source>
        <dbReference type="SAM" id="MobiDB-lite"/>
    </source>
</evidence>
<name>A0A6G0X4A5_9STRA</name>
<dbReference type="EMBL" id="VJMJ01000106">
    <property type="protein sequence ID" value="KAF0734756.1"/>
    <property type="molecule type" value="Genomic_DNA"/>
</dbReference>
<dbReference type="GO" id="GO:0003676">
    <property type="term" value="F:nucleic acid binding"/>
    <property type="evidence" value="ECO:0007669"/>
    <property type="project" value="InterPro"/>
</dbReference>
<dbReference type="PROSITE" id="PS50158">
    <property type="entry name" value="ZF_CCHC"/>
    <property type="match status" value="1"/>
</dbReference>
<feature type="coiled-coil region" evidence="2">
    <location>
        <begin position="315"/>
        <end position="363"/>
    </location>
</feature>
<feature type="coiled-coil region" evidence="2">
    <location>
        <begin position="487"/>
        <end position="535"/>
    </location>
</feature>
<evidence type="ECO:0000259" key="4">
    <source>
        <dbReference type="PROSITE" id="PS50158"/>
    </source>
</evidence>
<evidence type="ECO:0000256" key="1">
    <source>
        <dbReference type="PROSITE-ProRule" id="PRU00047"/>
    </source>
</evidence>
<feature type="compositionally biased region" description="Basic and acidic residues" evidence="3">
    <location>
        <begin position="72"/>
        <end position="81"/>
    </location>
</feature>
<sequence length="1196" mass="136422">MSSTKEKPSATASRQSARLLGIAPEYGSYEKPPRSRKTKENTTATISEVIEGTEDINPYEVPVMNRSALTDEAIHTGKRDPEDDPDLSPQSMVPPKMQAVESPPTDMKLDGSTAPDNLDEEDPFVASVETNDDDHPESFPTVSYEEQRTEDIPHHRETQSNQNEPIIELPADGPSGPDYLIIREMEKFSKEATNQSVSTMQRDYNQFELEVRTIQARQFEILRNELTAQRERLRLETDARIFASEIINHYEPRERDRIRVFYGYMEHLKLQFEEQVMIRVNATSEDIRFRMSESISEVRERIRQEFLGYPETREVKELKRLQTQSELKIRLLEEDVAIYTTDLTHLENELSQLKSEYETQGTELSKVEFELRKIKSEHIQLLSEKSITDAELRNFETAHRSVIRSTETDNQQIRFANKALEEERTKLTTSLERMQMELTKLQTENNEIRSMNKGLEETRIELVTSLERMQLELRDVKTGRQTDSLSLESVENENAKLVKQVATHRTTAADLVKKIDDLQSELESKQRVIRNLEALKEIRERIDSDGCLECLRRMKLISEERQAKEAALSRVAGLQTALDREVDLSQEARALSESELEEIRTDRDERISHLERLLAQQLKDQKEVILAQWHDEKFELQDYIRKLEDENSEKRAALEDKSVQLQRAEHARIELNEAEQAMANLETAIEIREESILKLTDQLEKSRTDHQALESAHLNAQNKIASLQSVVDSLKFGRTDRLRKSEKFLEQAQAGYLKNPKHPSVDGLAFTDLLNRTDATTSLSTKSYESTGYPARQFVAEPTILYPSQTQTIPPGTMKQSPSQLHPPNPSRRYTDPKDPLRNNFGRFPYGDDGGDDGDPNGSNAGSDHESSRSVRGFHGARRGPSFSELLKFVPKLASTAEKTHIKLFLATVDDIRIQYGVTDLEILRIVNLRLMETTHPKISKWWADEASLTPFRSWAQAKKSLSERFAETIDSTLVEEYAMDGVQKAAESLREFAERMSFALTHCRIPDDIAVKQFMLGCRDKAEISCLKNGEVPPATIRDCITFLQKRDINVDSKPNGPDPRSVSHGGSRSVRGRSPSRTDTDETLESRIMNKIPQVVAMALQQSRSDPPPQTSNTIPNGSPHQTIPPPKIRSDANQKIQDSDQVVCGRCGYSGHPRDQCSWQRLTCYRCNQYGHHSRECGLATARREGGRGSYSG</sequence>
<keyword evidence="6" id="KW-1185">Reference proteome</keyword>
<evidence type="ECO:0000313" key="5">
    <source>
        <dbReference type="EMBL" id="KAF0734756.1"/>
    </source>
</evidence>
<proteinExistence type="predicted"/>
<accession>A0A6G0X4A5</accession>
<dbReference type="PANTHER" id="PTHR45615:SF80">
    <property type="entry name" value="GRIP DOMAIN-CONTAINING PROTEIN"/>
    <property type="match status" value="1"/>
</dbReference>
<evidence type="ECO:0000313" key="6">
    <source>
        <dbReference type="Proteomes" id="UP000481153"/>
    </source>
</evidence>
<dbReference type="PANTHER" id="PTHR45615">
    <property type="entry name" value="MYOSIN HEAVY CHAIN, NON-MUSCLE"/>
    <property type="match status" value="1"/>
</dbReference>
<feature type="coiled-coil region" evidence="2">
    <location>
        <begin position="403"/>
        <end position="461"/>
    </location>
</feature>
<feature type="region of interest" description="Disordered" evidence="3">
    <location>
        <begin position="1051"/>
        <end position="1128"/>
    </location>
</feature>
<protein>
    <recommendedName>
        <fullName evidence="4">CCHC-type domain-containing protein</fullName>
    </recommendedName>
</protein>
<dbReference type="InterPro" id="IPR001878">
    <property type="entry name" value="Znf_CCHC"/>
</dbReference>
<dbReference type="InterPro" id="IPR036875">
    <property type="entry name" value="Znf_CCHC_sf"/>
</dbReference>
<dbReference type="VEuPathDB" id="FungiDB:AeMF1_018450"/>
<keyword evidence="1" id="KW-0479">Metal-binding</keyword>
<dbReference type="Proteomes" id="UP000481153">
    <property type="component" value="Unassembled WGS sequence"/>
</dbReference>
<comment type="caution">
    <text evidence="5">The sequence shown here is derived from an EMBL/GenBank/DDBJ whole genome shotgun (WGS) entry which is preliminary data.</text>
</comment>
<gene>
    <name evidence="5" type="ORF">Ae201684_008607</name>
</gene>
<feature type="compositionally biased region" description="Polar residues" evidence="3">
    <location>
        <begin position="804"/>
        <end position="820"/>
    </location>
</feature>
<dbReference type="AlphaFoldDB" id="A0A6G0X4A5"/>
<dbReference type="Gene3D" id="4.10.60.10">
    <property type="entry name" value="Zinc finger, CCHC-type"/>
    <property type="match status" value="1"/>
</dbReference>
<feature type="coiled-coil region" evidence="2">
    <location>
        <begin position="626"/>
        <end position="712"/>
    </location>
</feature>
<feature type="region of interest" description="Disordered" evidence="3">
    <location>
        <begin position="804"/>
        <end position="877"/>
    </location>
</feature>
<feature type="compositionally biased region" description="Polar residues" evidence="3">
    <location>
        <begin position="1102"/>
        <end position="1124"/>
    </location>
</feature>
<keyword evidence="1" id="KW-0863">Zinc-finger</keyword>
<feature type="region of interest" description="Disordered" evidence="3">
    <location>
        <begin position="64"/>
        <end position="120"/>
    </location>
</feature>
<keyword evidence="2" id="KW-0175">Coiled coil</keyword>
<feature type="compositionally biased region" description="Low complexity" evidence="3">
    <location>
        <begin position="1061"/>
        <end position="1079"/>
    </location>
</feature>
<feature type="region of interest" description="Disordered" evidence="3">
    <location>
        <begin position="154"/>
        <end position="173"/>
    </location>
</feature>
<dbReference type="GO" id="GO:0008270">
    <property type="term" value="F:zinc ion binding"/>
    <property type="evidence" value="ECO:0007669"/>
    <property type="project" value="UniProtKB-KW"/>
</dbReference>
<reference evidence="5 6" key="1">
    <citation type="submission" date="2019-07" db="EMBL/GenBank/DDBJ databases">
        <title>Genomics analysis of Aphanomyces spp. identifies a new class of oomycete effector associated with host adaptation.</title>
        <authorList>
            <person name="Gaulin E."/>
        </authorList>
    </citation>
    <scope>NUCLEOTIDE SEQUENCE [LARGE SCALE GENOMIC DNA]</scope>
    <source>
        <strain evidence="5 6">ATCC 201684</strain>
    </source>
</reference>
<evidence type="ECO:0000256" key="2">
    <source>
        <dbReference type="SAM" id="Coils"/>
    </source>
</evidence>
<dbReference type="SUPFAM" id="SSF57756">
    <property type="entry name" value="Retrovirus zinc finger-like domains"/>
    <property type="match status" value="1"/>
</dbReference>
<keyword evidence="1" id="KW-0862">Zinc</keyword>
<organism evidence="5 6">
    <name type="scientific">Aphanomyces euteiches</name>
    <dbReference type="NCBI Taxonomy" id="100861"/>
    <lineage>
        <taxon>Eukaryota</taxon>
        <taxon>Sar</taxon>
        <taxon>Stramenopiles</taxon>
        <taxon>Oomycota</taxon>
        <taxon>Saprolegniomycetes</taxon>
        <taxon>Saprolegniales</taxon>
        <taxon>Verrucalvaceae</taxon>
        <taxon>Aphanomyces</taxon>
    </lineage>
</organism>
<feature type="domain" description="CCHC-type" evidence="4">
    <location>
        <begin position="1167"/>
        <end position="1180"/>
    </location>
</feature>
<feature type="region of interest" description="Disordered" evidence="3">
    <location>
        <begin position="1"/>
        <end position="45"/>
    </location>
</feature>